<keyword evidence="3" id="KW-1185">Reference proteome</keyword>
<comment type="caution">
    <text evidence="2">The sequence shown here is derived from an EMBL/GenBank/DDBJ whole genome shotgun (WGS) entry which is preliminary data.</text>
</comment>
<dbReference type="InterPro" id="IPR050902">
    <property type="entry name" value="ABC_Transporter_SBP"/>
</dbReference>
<evidence type="ECO:0000259" key="1">
    <source>
        <dbReference type="PROSITE" id="PS50983"/>
    </source>
</evidence>
<evidence type="ECO:0000313" key="2">
    <source>
        <dbReference type="EMBL" id="NFV79256.1"/>
    </source>
</evidence>
<evidence type="ECO:0000313" key="3">
    <source>
        <dbReference type="Proteomes" id="UP000480684"/>
    </source>
</evidence>
<dbReference type="PANTHER" id="PTHR30535:SF34">
    <property type="entry name" value="MOLYBDATE-BINDING PROTEIN MOLA"/>
    <property type="match status" value="1"/>
</dbReference>
<organism evidence="2 3">
    <name type="scientific">Magnetospirillum aberrantis SpK</name>
    <dbReference type="NCBI Taxonomy" id="908842"/>
    <lineage>
        <taxon>Bacteria</taxon>
        <taxon>Pseudomonadati</taxon>
        <taxon>Pseudomonadota</taxon>
        <taxon>Alphaproteobacteria</taxon>
        <taxon>Rhodospirillales</taxon>
        <taxon>Rhodospirillaceae</taxon>
        <taxon>Magnetospirillum</taxon>
    </lineage>
</organism>
<dbReference type="AlphaFoldDB" id="A0A7C9QTX2"/>
<reference evidence="2 3" key="1">
    <citation type="submission" date="2020-02" db="EMBL/GenBank/DDBJ databases">
        <authorList>
            <person name="Dziuba M."/>
            <person name="Kuznetsov B."/>
            <person name="Mardanov A."/>
            <person name="Ravin N."/>
            <person name="Grouzdev D."/>
        </authorList>
    </citation>
    <scope>NUCLEOTIDE SEQUENCE [LARGE SCALE GENOMIC DNA]</scope>
    <source>
        <strain evidence="2 3">SpK</strain>
    </source>
</reference>
<accession>A0A7C9QTX2</accession>
<proteinExistence type="predicted"/>
<dbReference type="Gene3D" id="3.40.50.1980">
    <property type="entry name" value="Nitrogenase molybdenum iron protein domain"/>
    <property type="match status" value="2"/>
</dbReference>
<feature type="domain" description="Fe/B12 periplasmic-binding" evidence="1">
    <location>
        <begin position="36"/>
        <end position="300"/>
    </location>
</feature>
<dbReference type="SUPFAM" id="SSF53807">
    <property type="entry name" value="Helical backbone' metal receptor"/>
    <property type="match status" value="1"/>
</dbReference>
<dbReference type="PANTHER" id="PTHR30535">
    <property type="entry name" value="VITAMIN B12-BINDING PROTEIN"/>
    <property type="match status" value="1"/>
</dbReference>
<gene>
    <name evidence="2" type="ORF">G4223_03930</name>
</gene>
<dbReference type="Proteomes" id="UP000480684">
    <property type="component" value="Unassembled WGS sequence"/>
</dbReference>
<dbReference type="RefSeq" id="WP_163675301.1">
    <property type="nucleotide sequence ID" value="NZ_JAAIYP010000026.1"/>
</dbReference>
<dbReference type="PROSITE" id="PS50983">
    <property type="entry name" value="FE_B12_PBP"/>
    <property type="match status" value="1"/>
</dbReference>
<name>A0A7C9QTX2_9PROT</name>
<dbReference type="EMBL" id="JAAIYP010000026">
    <property type="protein sequence ID" value="NFV79256.1"/>
    <property type="molecule type" value="Genomic_DNA"/>
</dbReference>
<dbReference type="Pfam" id="PF01497">
    <property type="entry name" value="Peripla_BP_2"/>
    <property type="match status" value="1"/>
</dbReference>
<sequence>MRRLLILLTVLAAPAWGREIEDMAGRVVSVPDHADRVACLEVLCYPKMLMLGAADRVVLMTDNAAPWLVATNPAAAAIPRVGAEVNMEEVLARGAQLAFFRYAPERTRAKLAELGVPALLSQPLSHARPDGQGFADEAKAMVRLFGKALGGEAERRAEEWCAYFDERVRFVAGRVAKVPPARRTRLYYVRGPQALSTQGRGSYTYGAGLLAGADMVVGRASLADKGGVSMEDMLGWDPEVILVGRQYPLELVLDDPRWKDVAAVRSGRVHSTPEGVFYWDGGPENVLLMQFMAKLLYPDLFRDFDLAAEVKAYYARFYRVTLSDGDVSQLLQGRSPDGSRRNPMNN</sequence>
<dbReference type="GO" id="GO:0071281">
    <property type="term" value="P:cellular response to iron ion"/>
    <property type="evidence" value="ECO:0007669"/>
    <property type="project" value="TreeGrafter"/>
</dbReference>
<dbReference type="Gene3D" id="1.20.58.2180">
    <property type="match status" value="1"/>
</dbReference>
<dbReference type="InterPro" id="IPR002491">
    <property type="entry name" value="ABC_transptr_periplasmic_BD"/>
</dbReference>
<protein>
    <submittedName>
        <fullName evidence="2">ABC transporter substrate-binding protein</fullName>
    </submittedName>
</protein>